<keyword evidence="2" id="KW-1185">Reference proteome</keyword>
<dbReference type="Proteomes" id="UP001176941">
    <property type="component" value="Chromosome 25"/>
</dbReference>
<accession>A0ABN8YW83</accession>
<proteinExistence type="predicted"/>
<reference evidence="1" key="1">
    <citation type="submission" date="2023-04" db="EMBL/GenBank/DDBJ databases">
        <authorList>
            <consortium name="ELIXIR-Norway"/>
        </authorList>
    </citation>
    <scope>NUCLEOTIDE SEQUENCE [LARGE SCALE GENOMIC DNA]</scope>
</reference>
<evidence type="ECO:0000313" key="2">
    <source>
        <dbReference type="Proteomes" id="UP001176941"/>
    </source>
</evidence>
<gene>
    <name evidence="1" type="ORF">MRATA1EN1_LOCUS14691</name>
</gene>
<sequence length="105" mass="11718">MDCSPLSMEFSGQEYWSGLPFPSSRGLPDPGIQHESSALAGRFFTTEPPEKPISSLVFCYFLKVFFSAHSLSPFFRDFQQHKSSPSVTTPWVPETVHSLTSLTIS</sequence>
<protein>
    <submittedName>
        <fullName evidence="1">Uncharacterized protein</fullName>
    </submittedName>
</protein>
<evidence type="ECO:0000313" key="1">
    <source>
        <dbReference type="EMBL" id="CAI9165729.1"/>
    </source>
</evidence>
<dbReference type="EMBL" id="OX459961">
    <property type="protein sequence ID" value="CAI9165729.1"/>
    <property type="molecule type" value="Genomic_DNA"/>
</dbReference>
<organism evidence="1 2">
    <name type="scientific">Rangifer tarandus platyrhynchus</name>
    <name type="common">Svalbard reindeer</name>
    <dbReference type="NCBI Taxonomy" id="3082113"/>
    <lineage>
        <taxon>Eukaryota</taxon>
        <taxon>Metazoa</taxon>
        <taxon>Chordata</taxon>
        <taxon>Craniata</taxon>
        <taxon>Vertebrata</taxon>
        <taxon>Euteleostomi</taxon>
        <taxon>Mammalia</taxon>
        <taxon>Eutheria</taxon>
        <taxon>Laurasiatheria</taxon>
        <taxon>Artiodactyla</taxon>
        <taxon>Ruminantia</taxon>
        <taxon>Pecora</taxon>
        <taxon>Cervidae</taxon>
        <taxon>Odocoileinae</taxon>
        <taxon>Rangifer</taxon>
    </lineage>
</organism>
<name>A0ABN8YW83_RANTA</name>